<dbReference type="Gene3D" id="3.30.160.60">
    <property type="entry name" value="Classic Zinc Finger"/>
    <property type="match status" value="1"/>
</dbReference>
<keyword evidence="13" id="KW-0234">DNA repair</keyword>
<keyword evidence="7" id="KW-0479">Metal-binding</keyword>
<dbReference type="PROSITE" id="PS00518">
    <property type="entry name" value="ZF_RING_1"/>
    <property type="match status" value="1"/>
</dbReference>
<evidence type="ECO:0000313" key="21">
    <source>
        <dbReference type="EMBL" id="KAG8185893.1"/>
    </source>
</evidence>
<evidence type="ECO:0000256" key="8">
    <source>
        <dbReference type="ARBA" id="ARBA00022763"/>
    </source>
</evidence>
<evidence type="ECO:0000256" key="18">
    <source>
        <dbReference type="SAM" id="MobiDB-lite"/>
    </source>
</evidence>
<evidence type="ECO:0000259" key="20">
    <source>
        <dbReference type="PROSITE" id="PS50800"/>
    </source>
</evidence>
<feature type="domain" description="RING-type" evidence="19">
    <location>
        <begin position="39"/>
        <end position="76"/>
    </location>
</feature>
<dbReference type="PANTHER" id="PTHR14134:SF2">
    <property type="entry name" value="E3 UBIQUITIN-PROTEIN LIGASE RAD18"/>
    <property type="match status" value="1"/>
</dbReference>
<dbReference type="Pfam" id="PF02037">
    <property type="entry name" value="SAP"/>
    <property type="match status" value="1"/>
</dbReference>
<dbReference type="SMART" id="SM00734">
    <property type="entry name" value="ZnF_Rad18"/>
    <property type="match status" value="2"/>
</dbReference>
<dbReference type="GO" id="GO:0097505">
    <property type="term" value="C:Rad6-Rad18 complex"/>
    <property type="evidence" value="ECO:0007669"/>
    <property type="project" value="TreeGrafter"/>
</dbReference>
<dbReference type="SMART" id="SM00184">
    <property type="entry name" value="RING"/>
    <property type="match status" value="1"/>
</dbReference>
<comment type="subcellular location">
    <subcellularLocation>
        <location evidence="2">Nucleus</location>
    </subcellularLocation>
</comment>
<evidence type="ECO:0000259" key="19">
    <source>
        <dbReference type="PROSITE" id="PS50089"/>
    </source>
</evidence>
<dbReference type="InterPro" id="IPR017907">
    <property type="entry name" value="Znf_RING_CS"/>
</dbReference>
<dbReference type="InterPro" id="IPR003034">
    <property type="entry name" value="SAP_dom"/>
</dbReference>
<dbReference type="GO" id="GO:0061630">
    <property type="term" value="F:ubiquitin protein ligase activity"/>
    <property type="evidence" value="ECO:0007669"/>
    <property type="project" value="UniProtKB-EC"/>
</dbReference>
<dbReference type="InterPro" id="IPR013083">
    <property type="entry name" value="Znf_RING/FYVE/PHD"/>
</dbReference>
<dbReference type="GO" id="GO:0003697">
    <property type="term" value="F:single-stranded DNA binding"/>
    <property type="evidence" value="ECO:0007669"/>
    <property type="project" value="InterPro"/>
</dbReference>
<keyword evidence="11" id="KW-0862">Zinc</keyword>
<evidence type="ECO:0000256" key="6">
    <source>
        <dbReference type="ARBA" id="ARBA00022679"/>
    </source>
</evidence>
<evidence type="ECO:0000256" key="16">
    <source>
        <dbReference type="ARBA" id="ARBA00082369"/>
    </source>
</evidence>
<evidence type="ECO:0000256" key="14">
    <source>
        <dbReference type="ARBA" id="ARBA00023242"/>
    </source>
</evidence>
<proteinExistence type="inferred from homology"/>
<dbReference type="GO" id="GO:0006301">
    <property type="term" value="P:DNA damage tolerance"/>
    <property type="evidence" value="ECO:0007669"/>
    <property type="project" value="InterPro"/>
</dbReference>
<evidence type="ECO:0000256" key="1">
    <source>
        <dbReference type="ARBA" id="ARBA00000900"/>
    </source>
</evidence>
<evidence type="ECO:0000256" key="9">
    <source>
        <dbReference type="ARBA" id="ARBA00022771"/>
    </source>
</evidence>
<comment type="pathway">
    <text evidence="3">Protein modification; protein ubiquitination.</text>
</comment>
<dbReference type="InterPro" id="IPR039577">
    <property type="entry name" value="Rad18"/>
</dbReference>
<dbReference type="PROSITE" id="PS50800">
    <property type="entry name" value="SAP"/>
    <property type="match status" value="1"/>
</dbReference>
<feature type="region of interest" description="Disordered" evidence="18">
    <location>
        <begin position="266"/>
        <end position="288"/>
    </location>
</feature>
<dbReference type="SMART" id="SM00513">
    <property type="entry name" value="SAP"/>
    <property type="match status" value="1"/>
</dbReference>
<evidence type="ECO:0000256" key="10">
    <source>
        <dbReference type="ARBA" id="ARBA00022786"/>
    </source>
</evidence>
<evidence type="ECO:0000256" key="3">
    <source>
        <dbReference type="ARBA" id="ARBA00004906"/>
    </source>
</evidence>
<gene>
    <name evidence="21" type="ORF">JTE90_028893</name>
</gene>
<dbReference type="GO" id="GO:0005634">
    <property type="term" value="C:nucleus"/>
    <property type="evidence" value="ECO:0007669"/>
    <property type="project" value="UniProtKB-SubCell"/>
</dbReference>
<dbReference type="Gene3D" id="3.30.40.10">
    <property type="entry name" value="Zinc/RING finger domain, C3HC4 (zinc finger)"/>
    <property type="match status" value="1"/>
</dbReference>
<keyword evidence="22" id="KW-1185">Reference proteome</keyword>
<dbReference type="PANTHER" id="PTHR14134">
    <property type="entry name" value="E3 UBIQUITIN-PROTEIN LIGASE RAD18"/>
    <property type="match status" value="1"/>
</dbReference>
<keyword evidence="10" id="KW-0833">Ubl conjugation pathway</keyword>
<evidence type="ECO:0000256" key="11">
    <source>
        <dbReference type="ARBA" id="ARBA00022833"/>
    </source>
</evidence>
<name>A0AAV6UQB5_9ARAC</name>
<dbReference type="Proteomes" id="UP000827092">
    <property type="component" value="Unassembled WGS sequence"/>
</dbReference>
<protein>
    <recommendedName>
        <fullName evidence="5">RING-type E3 ubiquitin transferase</fullName>
        <ecNumber evidence="5">2.3.2.27</ecNumber>
    </recommendedName>
    <alternativeName>
        <fullName evidence="15 16">RING-type E3 ubiquitin transferase RAD18</fullName>
    </alternativeName>
</protein>
<evidence type="ECO:0000256" key="4">
    <source>
        <dbReference type="ARBA" id="ARBA00009506"/>
    </source>
</evidence>
<keyword evidence="8" id="KW-0227">DNA damage</keyword>
<dbReference type="InterPro" id="IPR006642">
    <property type="entry name" value="Rad18_UBZ4"/>
</dbReference>
<organism evidence="21 22">
    <name type="scientific">Oedothorax gibbosus</name>
    <dbReference type="NCBI Taxonomy" id="931172"/>
    <lineage>
        <taxon>Eukaryota</taxon>
        <taxon>Metazoa</taxon>
        <taxon>Ecdysozoa</taxon>
        <taxon>Arthropoda</taxon>
        <taxon>Chelicerata</taxon>
        <taxon>Arachnida</taxon>
        <taxon>Araneae</taxon>
        <taxon>Araneomorphae</taxon>
        <taxon>Entelegynae</taxon>
        <taxon>Araneoidea</taxon>
        <taxon>Linyphiidae</taxon>
        <taxon>Erigoninae</taxon>
        <taxon>Oedothorax</taxon>
    </lineage>
</organism>
<dbReference type="PROSITE" id="PS50089">
    <property type="entry name" value="ZF_RING_2"/>
    <property type="match status" value="1"/>
</dbReference>
<dbReference type="EMBL" id="JAFNEN010000321">
    <property type="protein sequence ID" value="KAG8185893.1"/>
    <property type="molecule type" value="Genomic_DNA"/>
</dbReference>
<evidence type="ECO:0000313" key="22">
    <source>
        <dbReference type="Proteomes" id="UP000827092"/>
    </source>
</evidence>
<keyword evidence="6" id="KW-0808">Transferase</keyword>
<dbReference type="CDD" id="cd16529">
    <property type="entry name" value="RING-HC_RAD18"/>
    <property type="match status" value="1"/>
</dbReference>
<dbReference type="FunFam" id="3.30.40.10:FF:000172">
    <property type="entry name" value="E3 ubiquitin-protein ligase RAD18"/>
    <property type="match status" value="1"/>
</dbReference>
<evidence type="ECO:0000256" key="12">
    <source>
        <dbReference type="ARBA" id="ARBA00023125"/>
    </source>
</evidence>
<comment type="catalytic activity">
    <reaction evidence="1">
        <text>S-ubiquitinyl-[E2 ubiquitin-conjugating enzyme]-L-cysteine + [acceptor protein]-L-lysine = [E2 ubiquitin-conjugating enzyme]-L-cysteine + N(6)-ubiquitinyl-[acceptor protein]-L-lysine.</text>
        <dbReference type="EC" id="2.3.2.27"/>
    </reaction>
</comment>
<comment type="caution">
    <text evidence="21">The sequence shown here is derived from an EMBL/GenBank/DDBJ whole genome shotgun (WGS) entry which is preliminary data.</text>
</comment>
<evidence type="ECO:0000256" key="15">
    <source>
        <dbReference type="ARBA" id="ARBA00031783"/>
    </source>
</evidence>
<evidence type="ECO:0000256" key="17">
    <source>
        <dbReference type="PROSITE-ProRule" id="PRU00175"/>
    </source>
</evidence>
<evidence type="ECO:0000256" key="2">
    <source>
        <dbReference type="ARBA" id="ARBA00004123"/>
    </source>
</evidence>
<keyword evidence="12" id="KW-0238">DNA-binding</keyword>
<evidence type="ECO:0000256" key="7">
    <source>
        <dbReference type="ARBA" id="ARBA00022723"/>
    </source>
</evidence>
<dbReference type="EC" id="2.3.2.27" evidence="5"/>
<dbReference type="Pfam" id="PF13923">
    <property type="entry name" value="zf-C3HC4_2"/>
    <property type="match status" value="1"/>
</dbReference>
<keyword evidence="9 17" id="KW-0863">Zinc-finger</keyword>
<evidence type="ECO:0000256" key="5">
    <source>
        <dbReference type="ARBA" id="ARBA00012483"/>
    </source>
</evidence>
<comment type="similarity">
    <text evidence="4">Belongs to the RAD18 family.</text>
</comment>
<dbReference type="GO" id="GO:0006513">
    <property type="term" value="P:protein monoubiquitination"/>
    <property type="evidence" value="ECO:0007669"/>
    <property type="project" value="InterPro"/>
</dbReference>
<keyword evidence="14" id="KW-0539">Nucleus</keyword>
<dbReference type="InterPro" id="IPR001841">
    <property type="entry name" value="Znf_RING"/>
</dbReference>
<dbReference type="AlphaFoldDB" id="A0AAV6UQB5"/>
<dbReference type="GO" id="GO:0008270">
    <property type="term" value="F:zinc ion binding"/>
    <property type="evidence" value="ECO:0007669"/>
    <property type="project" value="UniProtKB-KW"/>
</dbReference>
<sequence length="439" mass="50519">MASKYDSISNFQSLKDATELLQSEMNNKYLKPLDEALRCRICFEYFNNCMITKCSHNYCSICIRRYMTVKAQCPICFQDASEPELRNNRLIDEVLRTYMKIKELLTETVLSETKSQPEYLKPVKLISVEIENEPSKSDLCPDDAKEDDCKDNEVACPVCYKLVLQDRINIHLDSCLKRTEGYSERKTLPKLVYHLLSDKEIRKKLKEHGLSTSGDRQTLIRRHKNFLTLYNANCDSLTPKPVSELILELEKQELEERLNSFTKPIQVHKKSNPSEIEAEQRSYAKQHQPQFSELIQDIQQRQIKEAKIKLEVQDDDYTDLDFTKHSSKKETESAGTFLSFSDAKASKSYKSKGKDKTFDVESDSDVDCDKTIKQEIKSIVITDAFSISKSDPEIQDVPTIDPALSLDDHETGKITQLSLLRKRKKGKVSVGRPCSPKKK</sequence>
<reference evidence="21 22" key="1">
    <citation type="journal article" date="2022" name="Nat. Ecol. Evol.">
        <title>A masculinizing supergene underlies an exaggerated male reproductive morph in a spider.</title>
        <authorList>
            <person name="Hendrickx F."/>
            <person name="De Corte Z."/>
            <person name="Sonet G."/>
            <person name="Van Belleghem S.M."/>
            <person name="Kostlbacher S."/>
            <person name="Vangestel C."/>
        </authorList>
    </citation>
    <scope>NUCLEOTIDE SEQUENCE [LARGE SCALE GENOMIC DNA]</scope>
    <source>
        <strain evidence="21">W744_W776</strain>
    </source>
</reference>
<accession>A0AAV6UQB5</accession>
<dbReference type="SUPFAM" id="SSF57850">
    <property type="entry name" value="RING/U-box"/>
    <property type="match status" value="1"/>
</dbReference>
<evidence type="ECO:0000256" key="13">
    <source>
        <dbReference type="ARBA" id="ARBA00023204"/>
    </source>
</evidence>
<dbReference type="GO" id="GO:0006281">
    <property type="term" value="P:DNA repair"/>
    <property type="evidence" value="ECO:0007669"/>
    <property type="project" value="UniProtKB-KW"/>
</dbReference>
<feature type="domain" description="SAP" evidence="20">
    <location>
        <begin position="193"/>
        <end position="227"/>
    </location>
</feature>